<dbReference type="OrthoDB" id="408760at2759"/>
<proteinExistence type="predicted"/>
<keyword evidence="3" id="KW-0378">Hydrolase</keyword>
<evidence type="ECO:0000256" key="1">
    <source>
        <dbReference type="SAM" id="SignalP"/>
    </source>
</evidence>
<gene>
    <name evidence="3" type="ORF">M427DRAFT_31074</name>
</gene>
<accession>A0A139AIN9</accession>
<dbReference type="Gene3D" id="3.40.50.1110">
    <property type="entry name" value="SGNH hydrolase"/>
    <property type="match status" value="1"/>
</dbReference>
<dbReference type="AlphaFoldDB" id="A0A139AIN9"/>
<sequence length="224" mass="24953">MSLSTTSRLAPLRLLLLGDSLTSGWLLTTEEEHPYSTALTRHLTQAFPQREIETVVSGVPGDTVVGGFMQGFARRLKKRLDEATTEGRLFNWTVILGGTNDLGAEVPIEDTFSTLKELYSSVLAHNPSCGILCCQVPECSPVFVNLAQQRDALNELIRTHATTDPLERLHYFPTSTFLPLKSATPEFIERYWAEDKLHFTAEGYDLLGASIAETIEKLEKRKVV</sequence>
<keyword evidence="1" id="KW-0732">Signal</keyword>
<feature type="signal peptide" evidence="1">
    <location>
        <begin position="1"/>
        <end position="24"/>
    </location>
</feature>
<name>A0A139AIN9_GONPJ</name>
<evidence type="ECO:0000259" key="2">
    <source>
        <dbReference type="Pfam" id="PF13472"/>
    </source>
</evidence>
<evidence type="ECO:0000313" key="3">
    <source>
        <dbReference type="EMBL" id="KXS16671.1"/>
    </source>
</evidence>
<dbReference type="SUPFAM" id="SSF52266">
    <property type="entry name" value="SGNH hydrolase"/>
    <property type="match status" value="1"/>
</dbReference>
<dbReference type="Pfam" id="PF13472">
    <property type="entry name" value="Lipase_GDSL_2"/>
    <property type="match status" value="1"/>
</dbReference>
<dbReference type="InterPro" id="IPR051532">
    <property type="entry name" value="Ester_Hydrolysis_Enzymes"/>
</dbReference>
<dbReference type="EMBL" id="KQ965751">
    <property type="protein sequence ID" value="KXS16671.1"/>
    <property type="molecule type" value="Genomic_DNA"/>
</dbReference>
<dbReference type="InterPro" id="IPR036514">
    <property type="entry name" value="SGNH_hydro_sf"/>
</dbReference>
<protein>
    <submittedName>
        <fullName evidence="3">SGNH hydrolase</fullName>
    </submittedName>
</protein>
<dbReference type="Proteomes" id="UP000070544">
    <property type="component" value="Unassembled WGS sequence"/>
</dbReference>
<evidence type="ECO:0000313" key="4">
    <source>
        <dbReference type="Proteomes" id="UP000070544"/>
    </source>
</evidence>
<dbReference type="InterPro" id="IPR013830">
    <property type="entry name" value="SGNH_hydro"/>
</dbReference>
<reference evidence="3 4" key="1">
    <citation type="journal article" date="2015" name="Genome Biol. Evol.">
        <title>Phylogenomic analyses indicate that early fungi evolved digesting cell walls of algal ancestors of land plants.</title>
        <authorList>
            <person name="Chang Y."/>
            <person name="Wang S."/>
            <person name="Sekimoto S."/>
            <person name="Aerts A.L."/>
            <person name="Choi C."/>
            <person name="Clum A."/>
            <person name="LaButti K.M."/>
            <person name="Lindquist E.A."/>
            <person name="Yee Ngan C."/>
            <person name="Ohm R.A."/>
            <person name="Salamov A.A."/>
            <person name="Grigoriev I.V."/>
            <person name="Spatafora J.W."/>
            <person name="Berbee M.L."/>
        </authorList>
    </citation>
    <scope>NUCLEOTIDE SEQUENCE [LARGE SCALE GENOMIC DNA]</scope>
    <source>
        <strain evidence="3 4">JEL478</strain>
    </source>
</reference>
<keyword evidence="4" id="KW-1185">Reference proteome</keyword>
<dbReference type="PANTHER" id="PTHR30383:SF19">
    <property type="entry name" value="FIBRONECTIN TYPE-III DOMAIN-CONTAINING PROTEIN"/>
    <property type="match status" value="1"/>
</dbReference>
<organism evidence="3 4">
    <name type="scientific">Gonapodya prolifera (strain JEL478)</name>
    <name type="common">Monoblepharis prolifera</name>
    <dbReference type="NCBI Taxonomy" id="1344416"/>
    <lineage>
        <taxon>Eukaryota</taxon>
        <taxon>Fungi</taxon>
        <taxon>Fungi incertae sedis</taxon>
        <taxon>Chytridiomycota</taxon>
        <taxon>Chytridiomycota incertae sedis</taxon>
        <taxon>Monoblepharidomycetes</taxon>
        <taxon>Monoblepharidales</taxon>
        <taxon>Gonapodyaceae</taxon>
        <taxon>Gonapodya</taxon>
    </lineage>
</organism>
<feature type="domain" description="SGNH hydrolase-type esterase" evidence="2">
    <location>
        <begin position="16"/>
        <end position="206"/>
    </location>
</feature>
<dbReference type="OMA" id="MGNHIAD"/>
<dbReference type="GO" id="GO:0004622">
    <property type="term" value="F:phosphatidylcholine lysophospholipase activity"/>
    <property type="evidence" value="ECO:0007669"/>
    <property type="project" value="TreeGrafter"/>
</dbReference>
<feature type="chain" id="PRO_5007296216" evidence="1">
    <location>
        <begin position="25"/>
        <end position="224"/>
    </location>
</feature>
<dbReference type="PANTHER" id="PTHR30383">
    <property type="entry name" value="THIOESTERASE 1/PROTEASE 1/LYSOPHOSPHOLIPASE L1"/>
    <property type="match status" value="1"/>
</dbReference>